<dbReference type="EMBL" id="MU070061">
    <property type="protein sequence ID" value="KAF5830275.1"/>
    <property type="molecule type" value="Genomic_DNA"/>
</dbReference>
<proteinExistence type="predicted"/>
<feature type="region of interest" description="Disordered" evidence="1">
    <location>
        <begin position="277"/>
        <end position="296"/>
    </location>
</feature>
<evidence type="ECO:0000256" key="1">
    <source>
        <dbReference type="SAM" id="MobiDB-lite"/>
    </source>
</evidence>
<reference evidence="2" key="1">
    <citation type="submission" date="2017-08" db="EMBL/GenBank/DDBJ databases">
        <authorList>
            <person name="Polle J.E."/>
            <person name="Barry K."/>
            <person name="Cushman J."/>
            <person name="Schmutz J."/>
            <person name="Tran D."/>
            <person name="Hathwaick L.T."/>
            <person name="Yim W.C."/>
            <person name="Jenkins J."/>
            <person name="Mckie-Krisberg Z.M."/>
            <person name="Prochnik S."/>
            <person name="Lindquist E."/>
            <person name="Dockter R.B."/>
            <person name="Adam C."/>
            <person name="Molina H."/>
            <person name="Bunkerborg J."/>
            <person name="Jin E."/>
            <person name="Buchheim M."/>
            <person name="Magnuson J."/>
        </authorList>
    </citation>
    <scope>NUCLEOTIDE SEQUENCE</scope>
    <source>
        <strain evidence="2">CCAP 19/18</strain>
    </source>
</reference>
<keyword evidence="3" id="KW-1185">Reference proteome</keyword>
<dbReference type="Proteomes" id="UP000815325">
    <property type="component" value="Unassembled WGS sequence"/>
</dbReference>
<feature type="compositionally biased region" description="Basic residues" evidence="1">
    <location>
        <begin position="702"/>
        <end position="713"/>
    </location>
</feature>
<feature type="region of interest" description="Disordered" evidence="1">
    <location>
        <begin position="116"/>
        <end position="176"/>
    </location>
</feature>
<feature type="compositionally biased region" description="Basic residues" evidence="1">
    <location>
        <begin position="623"/>
        <end position="639"/>
    </location>
</feature>
<feature type="region of interest" description="Disordered" evidence="1">
    <location>
        <begin position="441"/>
        <end position="720"/>
    </location>
</feature>
<sequence>MTRVRSSLGRPSPCSCLRLDQLAGRTAKPASVAHLTVLCSGCCQKDLVCDSSLCSPSPEKGVAPLNSAPADAAAAAVHSSTDGHHISDSSHKDSSTFNITSTYAYSKSSAFPAASFGGATHPMHSRKRARSSSPPDLSPTHPQQSHARQPPQWQHHCPDNRFPLQEQHLPSWPMPQPAVPASSGAYWPSPMFWSSSSGYQALPSAPSDSRAPGTFLGHEVPAAGGDSRAPGTFLGADSKDHGMLVGEDGGMQGMPARDRSRVLGFCGEEYSRVQGLRGENGSRAGRPHAEANSGAQELWGVCDSRVQGVLEGEEDSNERSPVSIAPGSIPPESIPPESIPPGSIPPGSIPPGSIPCPVPVTLQPLHMPHTQPQLRPYPSSRPSYPPDALQLAPTLPPQPCAQTPLVQGDSSRSPPLCLHRDPPWQYPQQSLPYRSARPLHLPYGPPHTKSSHYAPPLTSSCHLLPSQPARHLPATAAPHVGEGHAAAPLLGKKQAATPSVSKPAAPFVGEPAVPFLGKPMPRPAPPGKPSTGKGCGFPPQAAPQHRGNKWSPQRAKGDAAASDANQQLSAGAGRGQPPKKAANKAPVGPNAGQAAAAAAAAAHTDHPYPGLQQTKGASSQHSPRSKPHALNKKAKRQRAPHAPNKKVNSTAHTNGGVPPKPAAKFGSKHGPPASAACTGTASGSHAPGGHATVAPGVGSSHHGNHHQPKRQRKTYAQGVS</sequence>
<feature type="region of interest" description="Disordered" evidence="1">
    <location>
        <begin position="310"/>
        <end position="419"/>
    </location>
</feature>
<comment type="caution">
    <text evidence="2">The sequence shown here is derived from an EMBL/GenBank/DDBJ whole genome shotgun (WGS) entry which is preliminary data.</text>
</comment>
<accession>A0ABQ7G6R8</accession>
<feature type="compositionally biased region" description="Low complexity" evidence="1">
    <location>
        <begin position="670"/>
        <end position="685"/>
    </location>
</feature>
<protein>
    <submittedName>
        <fullName evidence="2">Uncharacterized protein</fullName>
    </submittedName>
</protein>
<evidence type="ECO:0000313" key="3">
    <source>
        <dbReference type="Proteomes" id="UP000815325"/>
    </source>
</evidence>
<name>A0ABQ7G6R8_DUNSA</name>
<feature type="compositionally biased region" description="Low complexity" evidence="1">
    <location>
        <begin position="376"/>
        <end position="393"/>
    </location>
</feature>
<feature type="compositionally biased region" description="Polar residues" evidence="1">
    <location>
        <begin position="131"/>
        <end position="147"/>
    </location>
</feature>
<feature type="compositionally biased region" description="Pro residues" evidence="1">
    <location>
        <begin position="328"/>
        <end position="358"/>
    </location>
</feature>
<feature type="compositionally biased region" description="Polar residues" evidence="1">
    <location>
        <begin position="611"/>
        <end position="622"/>
    </location>
</feature>
<organism evidence="2 3">
    <name type="scientific">Dunaliella salina</name>
    <name type="common">Green alga</name>
    <name type="synonym">Protococcus salinus</name>
    <dbReference type="NCBI Taxonomy" id="3046"/>
    <lineage>
        <taxon>Eukaryota</taxon>
        <taxon>Viridiplantae</taxon>
        <taxon>Chlorophyta</taxon>
        <taxon>core chlorophytes</taxon>
        <taxon>Chlorophyceae</taxon>
        <taxon>CS clade</taxon>
        <taxon>Chlamydomonadales</taxon>
        <taxon>Dunaliellaceae</taxon>
        <taxon>Dunaliella</taxon>
    </lineage>
</organism>
<gene>
    <name evidence="2" type="ORF">DUNSADRAFT_14797</name>
</gene>
<evidence type="ECO:0000313" key="2">
    <source>
        <dbReference type="EMBL" id="KAF5830275.1"/>
    </source>
</evidence>